<dbReference type="AlphaFoldDB" id="A0AAE4DYC4"/>
<dbReference type="EMBL" id="JALLIR010000001">
    <property type="protein sequence ID" value="MDR9946471.1"/>
    <property type="molecule type" value="Genomic_DNA"/>
</dbReference>
<dbReference type="Proteomes" id="UP001185068">
    <property type="component" value="Unassembled WGS sequence"/>
</dbReference>
<protein>
    <submittedName>
        <fullName evidence="1">Uncharacterized protein</fullName>
    </submittedName>
</protein>
<evidence type="ECO:0000313" key="1">
    <source>
        <dbReference type="EMBL" id="MDR9946471.1"/>
    </source>
</evidence>
<sequence length="90" mass="10121">MNRLNNLANALQQIILELSANGKNESATFFQTHYDMIIKSGYTISVEVLEILSNCMSMSQYANFSLRETQLLGNIVNNAIAVKSRMHHNS</sequence>
<proteinExistence type="predicted"/>
<dbReference type="RefSeq" id="WP_154232962.1">
    <property type="nucleotide sequence ID" value="NZ_JACWFD010000001.1"/>
</dbReference>
<gene>
    <name evidence="1" type="ORF">MX989_10315</name>
</gene>
<accession>A0AAE4DYC4</accession>
<organism evidence="1 2">
    <name type="scientific">Enterobacter sichuanensis</name>
    <dbReference type="NCBI Taxonomy" id="2071710"/>
    <lineage>
        <taxon>Bacteria</taxon>
        <taxon>Pseudomonadati</taxon>
        <taxon>Pseudomonadota</taxon>
        <taxon>Gammaproteobacteria</taxon>
        <taxon>Enterobacterales</taxon>
        <taxon>Enterobacteriaceae</taxon>
        <taxon>Enterobacter</taxon>
        <taxon>Enterobacter cloacae complex</taxon>
    </lineage>
</organism>
<name>A0AAE4DYC4_9ENTR</name>
<reference evidence="1" key="1">
    <citation type="submission" date="2022-11" db="EMBL/GenBank/DDBJ databases">
        <title>blaNDM-1 and qnrB1 co-producing ST413 Enterobacter.</title>
        <authorList>
            <person name="Halder G."/>
            <person name="Chaudhuri B."/>
            <person name="Dutta S."/>
        </authorList>
    </citation>
    <scope>NUCLEOTIDE SEQUENCE</scope>
    <source>
        <strain evidence="1">PEER684</strain>
    </source>
</reference>
<evidence type="ECO:0000313" key="2">
    <source>
        <dbReference type="Proteomes" id="UP001185068"/>
    </source>
</evidence>
<comment type="caution">
    <text evidence="1">The sequence shown here is derived from an EMBL/GenBank/DDBJ whole genome shotgun (WGS) entry which is preliminary data.</text>
</comment>